<comment type="caution">
    <text evidence="10">The sequence shown here is derived from an EMBL/GenBank/DDBJ whole genome shotgun (WGS) entry which is preliminary data.</text>
</comment>
<keyword evidence="3 7" id="KW-0813">Transport</keyword>
<feature type="transmembrane region" description="Helical" evidence="8">
    <location>
        <begin position="342"/>
        <end position="366"/>
    </location>
</feature>
<feature type="transmembrane region" description="Helical" evidence="8">
    <location>
        <begin position="34"/>
        <end position="56"/>
    </location>
</feature>
<organism evidence="10 11">
    <name type="scientific">Syncephalastrum racemosum</name>
    <name type="common">Filamentous fungus</name>
    <dbReference type="NCBI Taxonomy" id="13706"/>
    <lineage>
        <taxon>Eukaryota</taxon>
        <taxon>Fungi</taxon>
        <taxon>Fungi incertae sedis</taxon>
        <taxon>Mucoromycota</taxon>
        <taxon>Mucoromycotina</taxon>
        <taxon>Mucoromycetes</taxon>
        <taxon>Mucorales</taxon>
        <taxon>Syncephalastraceae</taxon>
        <taxon>Syncephalastrum</taxon>
    </lineage>
</organism>
<dbReference type="Proteomes" id="UP000242180">
    <property type="component" value="Unassembled WGS sequence"/>
</dbReference>
<dbReference type="PROSITE" id="PS00216">
    <property type="entry name" value="SUGAR_TRANSPORT_1"/>
    <property type="match status" value="1"/>
</dbReference>
<proteinExistence type="inferred from homology"/>
<keyword evidence="5 8" id="KW-1133">Transmembrane helix</keyword>
<keyword evidence="11" id="KW-1185">Reference proteome</keyword>
<feature type="transmembrane region" description="Helical" evidence="8">
    <location>
        <begin position="168"/>
        <end position="187"/>
    </location>
</feature>
<dbReference type="SUPFAM" id="SSF103473">
    <property type="entry name" value="MFS general substrate transporter"/>
    <property type="match status" value="1"/>
</dbReference>
<dbReference type="InterPro" id="IPR005828">
    <property type="entry name" value="MFS_sugar_transport-like"/>
</dbReference>
<dbReference type="Pfam" id="PF00083">
    <property type="entry name" value="Sugar_tr"/>
    <property type="match status" value="1"/>
</dbReference>
<dbReference type="InterPro" id="IPR005829">
    <property type="entry name" value="Sugar_transporter_CS"/>
</dbReference>
<sequence length="541" mass="60316">MSDHKFEQDYATDHAFDDLPLKQKRGGSSGLKGIIQNPFVFGVALFASIGGVLFGYDQGVISGVQEMETFTARFPMDATTNGFVVSIMELGAWAGCWFVGYFADRISRKYSFVLFSVIFLLGSSIQGGAQTVGYLLGGRFVTGMGVGAMSMLAPLYQSEIAPPEIRGSLVSLQQQAVTFGILISFWIDYGTQHISNEGQWRIPLCIQLAFGLVLGIGILFFPFSPRWLMSVGREEEAMQVLSKLRRLPIDHPLIADEWREIKVTIEFDRRVEEETYPHLLEQGSKGQMKITMLRYLELFKKDMFWRLFLACAVMFFQQFVGVNALIYYAPKIFQSVGLTGDSVSLLATGVVGIINFVMTIPTVLFLDYFGRKPMLMCASAFMTVCMVIIAVIVGMFSDDWPNHTKEGWVAVVFVYIFIANFAYSWGPIGWVYNSEIFPLRVRAKAMAIGTSANWMCNFIIGLITSPMLASIGYGTYVFFGVFCFISFFFVLFLLPETKGRSLEEMDEIFGGKTAVKDAELMARVVSEVRSSAVPGINKSSA</sequence>
<dbReference type="FunFam" id="1.20.1250.20:FF:000026">
    <property type="entry name" value="MFS quinate transporter QutD"/>
    <property type="match status" value="1"/>
</dbReference>
<feature type="transmembrane region" description="Helical" evidence="8">
    <location>
        <begin position="373"/>
        <end position="396"/>
    </location>
</feature>
<evidence type="ECO:0000256" key="8">
    <source>
        <dbReference type="SAM" id="Phobius"/>
    </source>
</evidence>
<dbReference type="InterPro" id="IPR050360">
    <property type="entry name" value="MFS_Sugar_Transporters"/>
</dbReference>
<dbReference type="GO" id="GO:0016020">
    <property type="term" value="C:membrane"/>
    <property type="evidence" value="ECO:0007669"/>
    <property type="project" value="UniProtKB-SubCell"/>
</dbReference>
<feature type="transmembrane region" description="Helical" evidence="8">
    <location>
        <begin position="110"/>
        <end position="129"/>
    </location>
</feature>
<feature type="domain" description="Major facilitator superfamily (MFS) profile" evidence="9">
    <location>
        <begin position="43"/>
        <end position="498"/>
    </location>
</feature>
<dbReference type="InParanoid" id="A0A1X2HP71"/>
<evidence type="ECO:0000313" key="11">
    <source>
        <dbReference type="Proteomes" id="UP000242180"/>
    </source>
</evidence>
<dbReference type="AlphaFoldDB" id="A0A1X2HP71"/>
<evidence type="ECO:0000313" key="10">
    <source>
        <dbReference type="EMBL" id="ORZ01180.1"/>
    </source>
</evidence>
<feature type="transmembrane region" description="Helical" evidence="8">
    <location>
        <begin position="135"/>
        <end position="156"/>
    </location>
</feature>
<dbReference type="PANTHER" id="PTHR48022">
    <property type="entry name" value="PLASTIDIC GLUCOSE TRANSPORTER 4"/>
    <property type="match status" value="1"/>
</dbReference>
<reference evidence="10 11" key="1">
    <citation type="submission" date="2016-07" db="EMBL/GenBank/DDBJ databases">
        <title>Pervasive Adenine N6-methylation of Active Genes in Fungi.</title>
        <authorList>
            <consortium name="DOE Joint Genome Institute"/>
            <person name="Mondo S.J."/>
            <person name="Dannebaum R.O."/>
            <person name="Kuo R.C."/>
            <person name="Labutti K."/>
            <person name="Haridas S."/>
            <person name="Kuo A."/>
            <person name="Salamov A."/>
            <person name="Ahrendt S.R."/>
            <person name="Lipzen A."/>
            <person name="Sullivan W."/>
            <person name="Andreopoulos W.B."/>
            <person name="Clum A."/>
            <person name="Lindquist E."/>
            <person name="Daum C."/>
            <person name="Ramamoorthy G.K."/>
            <person name="Gryganskyi A."/>
            <person name="Culley D."/>
            <person name="Magnuson J.K."/>
            <person name="James T.Y."/>
            <person name="O'Malley M.A."/>
            <person name="Stajich J.E."/>
            <person name="Spatafora J.W."/>
            <person name="Visel A."/>
            <person name="Grigoriev I.V."/>
        </authorList>
    </citation>
    <scope>NUCLEOTIDE SEQUENCE [LARGE SCALE GENOMIC DNA]</scope>
    <source>
        <strain evidence="10 11">NRRL 2496</strain>
    </source>
</reference>
<comment type="subcellular location">
    <subcellularLocation>
        <location evidence="1">Membrane</location>
        <topology evidence="1">Multi-pass membrane protein</topology>
    </subcellularLocation>
</comment>
<dbReference type="OrthoDB" id="4142200at2759"/>
<dbReference type="PROSITE" id="PS50850">
    <property type="entry name" value="MFS"/>
    <property type="match status" value="1"/>
</dbReference>
<dbReference type="STRING" id="13706.A0A1X2HP71"/>
<evidence type="ECO:0000256" key="3">
    <source>
        <dbReference type="ARBA" id="ARBA00022448"/>
    </source>
</evidence>
<dbReference type="PRINTS" id="PR00171">
    <property type="entry name" value="SUGRTRNSPORT"/>
</dbReference>
<keyword evidence="4 8" id="KW-0812">Transmembrane</keyword>
<feature type="transmembrane region" description="Helical" evidence="8">
    <location>
        <begin position="473"/>
        <end position="494"/>
    </location>
</feature>
<evidence type="ECO:0000256" key="2">
    <source>
        <dbReference type="ARBA" id="ARBA00010992"/>
    </source>
</evidence>
<evidence type="ECO:0000256" key="1">
    <source>
        <dbReference type="ARBA" id="ARBA00004141"/>
    </source>
</evidence>
<dbReference type="NCBIfam" id="TIGR00879">
    <property type="entry name" value="SP"/>
    <property type="match status" value="1"/>
</dbReference>
<gene>
    <name evidence="10" type="ORF">BCR43DRAFT_522073</name>
</gene>
<dbReference type="InterPro" id="IPR020846">
    <property type="entry name" value="MFS_dom"/>
</dbReference>
<dbReference type="PROSITE" id="PS00217">
    <property type="entry name" value="SUGAR_TRANSPORT_2"/>
    <property type="match status" value="1"/>
</dbReference>
<dbReference type="InterPro" id="IPR036259">
    <property type="entry name" value="MFS_trans_sf"/>
</dbReference>
<dbReference type="CDD" id="cd17356">
    <property type="entry name" value="MFS_HXT"/>
    <property type="match status" value="1"/>
</dbReference>
<feature type="transmembrane region" description="Helical" evidence="8">
    <location>
        <begin position="199"/>
        <end position="223"/>
    </location>
</feature>
<accession>A0A1X2HP71</accession>
<dbReference type="FunCoup" id="A0A1X2HP71">
    <property type="interactions" value="332"/>
</dbReference>
<evidence type="ECO:0000259" key="9">
    <source>
        <dbReference type="PROSITE" id="PS50850"/>
    </source>
</evidence>
<name>A0A1X2HP71_SYNRA</name>
<keyword evidence="6 8" id="KW-0472">Membrane</keyword>
<evidence type="ECO:0000256" key="7">
    <source>
        <dbReference type="RuleBase" id="RU003346"/>
    </source>
</evidence>
<evidence type="ECO:0000256" key="5">
    <source>
        <dbReference type="ARBA" id="ARBA00022989"/>
    </source>
</evidence>
<feature type="transmembrane region" description="Helical" evidence="8">
    <location>
        <begin position="83"/>
        <end position="103"/>
    </location>
</feature>
<evidence type="ECO:0000256" key="4">
    <source>
        <dbReference type="ARBA" id="ARBA00022692"/>
    </source>
</evidence>
<feature type="transmembrane region" description="Helical" evidence="8">
    <location>
        <begin position="408"/>
        <end position="433"/>
    </location>
</feature>
<dbReference type="Gene3D" id="1.20.1250.20">
    <property type="entry name" value="MFS general substrate transporter like domains"/>
    <property type="match status" value="1"/>
</dbReference>
<dbReference type="InterPro" id="IPR003663">
    <property type="entry name" value="Sugar/inositol_transpt"/>
</dbReference>
<comment type="similarity">
    <text evidence="2 7">Belongs to the major facilitator superfamily. Sugar transporter (TC 2.A.1.1) family.</text>
</comment>
<dbReference type="EMBL" id="MCGN01000002">
    <property type="protein sequence ID" value="ORZ01180.1"/>
    <property type="molecule type" value="Genomic_DNA"/>
</dbReference>
<dbReference type="GO" id="GO:0005351">
    <property type="term" value="F:carbohydrate:proton symporter activity"/>
    <property type="evidence" value="ECO:0007669"/>
    <property type="project" value="TreeGrafter"/>
</dbReference>
<protein>
    <submittedName>
        <fullName evidence="10">General substrate transporter</fullName>
    </submittedName>
</protein>
<evidence type="ECO:0000256" key="6">
    <source>
        <dbReference type="ARBA" id="ARBA00023136"/>
    </source>
</evidence>
<dbReference type="PANTHER" id="PTHR48022:SF2">
    <property type="entry name" value="PLASTIDIC GLUCOSE TRANSPORTER 4"/>
    <property type="match status" value="1"/>
</dbReference>
<dbReference type="OMA" id="GTTIAFW"/>
<feature type="transmembrane region" description="Helical" evidence="8">
    <location>
        <begin position="304"/>
        <end position="330"/>
    </location>
</feature>
<feature type="transmembrane region" description="Helical" evidence="8">
    <location>
        <begin position="445"/>
        <end position="467"/>
    </location>
</feature>